<evidence type="ECO:0000313" key="4">
    <source>
        <dbReference type="Proteomes" id="UP001634394"/>
    </source>
</evidence>
<reference evidence="3 4" key="1">
    <citation type="submission" date="2024-11" db="EMBL/GenBank/DDBJ databases">
        <title>Chromosome-level genome assembly of the freshwater bivalve Anodonta woodiana.</title>
        <authorList>
            <person name="Chen X."/>
        </authorList>
    </citation>
    <scope>NUCLEOTIDE SEQUENCE [LARGE SCALE GENOMIC DNA]</scope>
    <source>
        <strain evidence="3">MN2024</strain>
        <tissue evidence="3">Gills</tissue>
    </source>
</reference>
<keyword evidence="4" id="KW-1185">Reference proteome</keyword>
<organism evidence="3 4">
    <name type="scientific">Sinanodonta woodiana</name>
    <name type="common">Chinese pond mussel</name>
    <name type="synonym">Anodonta woodiana</name>
    <dbReference type="NCBI Taxonomy" id="1069815"/>
    <lineage>
        <taxon>Eukaryota</taxon>
        <taxon>Metazoa</taxon>
        <taxon>Spiralia</taxon>
        <taxon>Lophotrochozoa</taxon>
        <taxon>Mollusca</taxon>
        <taxon>Bivalvia</taxon>
        <taxon>Autobranchia</taxon>
        <taxon>Heteroconchia</taxon>
        <taxon>Palaeoheterodonta</taxon>
        <taxon>Unionida</taxon>
        <taxon>Unionoidea</taxon>
        <taxon>Unionidae</taxon>
        <taxon>Unioninae</taxon>
        <taxon>Sinanodonta</taxon>
    </lineage>
</organism>
<evidence type="ECO:0000256" key="2">
    <source>
        <dbReference type="SAM" id="MobiDB-lite"/>
    </source>
</evidence>
<comment type="caution">
    <text evidence="3">The sequence shown here is derived from an EMBL/GenBank/DDBJ whole genome shotgun (WGS) entry which is preliminary data.</text>
</comment>
<name>A0ABD3TYJ5_SINWO</name>
<evidence type="ECO:0000256" key="1">
    <source>
        <dbReference type="SAM" id="Coils"/>
    </source>
</evidence>
<feature type="compositionally biased region" description="Basic and acidic residues" evidence="2">
    <location>
        <begin position="82"/>
        <end position="104"/>
    </location>
</feature>
<protein>
    <submittedName>
        <fullName evidence="3">Uncharacterized protein</fullName>
    </submittedName>
</protein>
<gene>
    <name evidence="3" type="ORF">ACJMK2_019853</name>
</gene>
<keyword evidence="1" id="KW-0175">Coiled coil</keyword>
<dbReference type="Proteomes" id="UP001634394">
    <property type="component" value="Unassembled WGS sequence"/>
</dbReference>
<feature type="region of interest" description="Disordered" evidence="2">
    <location>
        <begin position="82"/>
        <end position="105"/>
    </location>
</feature>
<evidence type="ECO:0000313" key="3">
    <source>
        <dbReference type="EMBL" id="KAL3841751.1"/>
    </source>
</evidence>
<sequence length="131" mass="15643">MATDRQLVREFKSIGKDDLGYQGQQLAEFIERSLSEHKQQVALEQEKAREKELELARIQAEEKAREREHTLAMERLRLEAEFRRGEESNERPETPSRRLEDRRPIQISMPMFNDKEEIVDNCFKLSLRSWP</sequence>
<dbReference type="EMBL" id="JBJQND010000017">
    <property type="protein sequence ID" value="KAL3841751.1"/>
    <property type="molecule type" value="Genomic_DNA"/>
</dbReference>
<feature type="coiled-coil region" evidence="1">
    <location>
        <begin position="27"/>
        <end position="68"/>
    </location>
</feature>
<accession>A0ABD3TYJ5</accession>
<dbReference type="AlphaFoldDB" id="A0ABD3TYJ5"/>
<proteinExistence type="predicted"/>